<evidence type="ECO:0000313" key="1">
    <source>
        <dbReference type="EMBL" id="AHI60147.1"/>
    </source>
</evidence>
<dbReference type="Proteomes" id="UP000019305">
    <property type="component" value="Segment"/>
</dbReference>
<reference evidence="1 2" key="1">
    <citation type="submission" date="2015-01" db="EMBL/GenBank/DDBJ databases">
        <title>Characterization of two new Erwinia spp. phages.</title>
        <authorList>
            <person name="Yagubi A.I."/>
            <person name="Kropinski A.M."/>
            <person name="Castle A.J."/>
            <person name="Svircev A.M."/>
        </authorList>
    </citation>
    <scope>NUCLEOTIDE SEQUENCE [LARGE SCALE GENOMIC DNA]</scope>
    <source>
        <strain evidence="1">Ea9-2</strain>
    </source>
</reference>
<gene>
    <name evidence="1" type="ORF">Ea92_86</name>
</gene>
<dbReference type="RefSeq" id="YP_009007464.1">
    <property type="nucleotide sequence ID" value="NC_023579.1"/>
</dbReference>
<evidence type="ECO:0008006" key="3">
    <source>
        <dbReference type="Google" id="ProtNLM"/>
    </source>
</evidence>
<organism evidence="1 2">
    <name type="scientific">Erwinia phage Ea9-2</name>
    <dbReference type="NCBI Taxonomy" id="1429767"/>
    <lineage>
        <taxon>Viruses</taxon>
        <taxon>Duplodnaviria</taxon>
        <taxon>Heunggongvirae</taxon>
        <taxon>Uroviricota</taxon>
        <taxon>Caudoviricetes</taxon>
        <taxon>Schitoviridae</taxon>
        <taxon>Erskinevirinae</taxon>
        <taxon>Johnsonvirus</taxon>
        <taxon>Johnsonvirus Ea92</taxon>
    </lineage>
</organism>
<evidence type="ECO:0000313" key="2">
    <source>
        <dbReference type="Proteomes" id="UP000019305"/>
    </source>
</evidence>
<keyword evidence="2" id="KW-1185">Reference proteome</keyword>
<dbReference type="KEGG" id="vg:18504025"/>
<dbReference type="EMBL" id="KF806588">
    <property type="protein sequence ID" value="AHI60147.1"/>
    <property type="molecule type" value="Genomic_DNA"/>
</dbReference>
<dbReference type="GeneID" id="18504025"/>
<proteinExistence type="predicted"/>
<name>W6ARB9_9CAUD</name>
<accession>W6ARB9</accession>
<protein>
    <recommendedName>
        <fullName evidence="3">30 kDa protein</fullName>
    </recommendedName>
</protein>
<sequence>MKISELYKTLSYGELSNLSIGMDGAGSILEDAKPRILHYANEGLTRLYGRFILKEKDVMIELVDHITNYHLLRMYAESYFDPEEVRYPYIKDLFNEPFTEDVIKILSVYNGVGQKLPLNDNERMDSLFTPTGKILQVPNPKTGVSLSVLYQAKHPELLPNDEDQDIHLPQVLEGALVAFIAYKVFSHMNTDVSTAKAQEHMSVYASVCDEVEQHDLVNSSISTTNSCFRKRGWV</sequence>